<dbReference type="RefSeq" id="WP_266001313.1">
    <property type="nucleotide sequence ID" value="NZ_JAPJDN010000074.1"/>
</dbReference>
<comment type="caution">
    <text evidence="1">The sequence shown here is derived from an EMBL/GenBank/DDBJ whole genome shotgun (WGS) entry which is preliminary data.</text>
</comment>
<accession>A0ABT3SPC0</accession>
<dbReference type="EMBL" id="JAPJDO010000074">
    <property type="protein sequence ID" value="MCX2941366.1"/>
    <property type="molecule type" value="Genomic_DNA"/>
</dbReference>
<keyword evidence="2" id="KW-1185">Reference proteome</keyword>
<organism evidence="1 2">
    <name type="scientific">Mycobacterium pinniadriaticum</name>
    <dbReference type="NCBI Taxonomy" id="2994102"/>
    <lineage>
        <taxon>Bacteria</taxon>
        <taxon>Bacillati</taxon>
        <taxon>Actinomycetota</taxon>
        <taxon>Actinomycetes</taxon>
        <taxon>Mycobacteriales</taxon>
        <taxon>Mycobacteriaceae</taxon>
        <taxon>Mycobacterium</taxon>
    </lineage>
</organism>
<reference evidence="1 2" key="1">
    <citation type="submission" date="2022-11" db="EMBL/GenBank/DDBJ databases">
        <title>Mycobacterium sp. nov.</title>
        <authorList>
            <person name="Papic B."/>
            <person name="Spicic S."/>
            <person name="Duvnjak S."/>
        </authorList>
    </citation>
    <scope>NUCLEOTIDE SEQUENCE [LARGE SCALE GENOMIC DNA]</scope>
    <source>
        <strain evidence="1 2">CVI_P4</strain>
    </source>
</reference>
<evidence type="ECO:0000313" key="2">
    <source>
        <dbReference type="Proteomes" id="UP001300745"/>
    </source>
</evidence>
<dbReference type="Proteomes" id="UP001300745">
    <property type="component" value="Unassembled WGS sequence"/>
</dbReference>
<protein>
    <submittedName>
        <fullName evidence="1">Uncharacterized protein</fullName>
    </submittedName>
</protein>
<sequence length="221" mass="23795">MLNFALNSPSDRIDAISAQPAAPTTSAAVANAAETTLTLRDTWPFENSKGYSYDLALSLSDPSRFSDVRGKSHPNDSSIIVGKVCGDGPKFETAAVVFGRAVATATTTGFDTPIRIAIDLVFHGKRRYAIHPLLVAQYDSDGGACSDKQRIATNFRKPVATGNSVRTDFFVVIEGYFDEPDGDRQFAENAFVAPGITNPVSSADMDGRYMCLDCLETPLVR</sequence>
<proteinExistence type="predicted"/>
<name>A0ABT3SPC0_9MYCO</name>
<gene>
    <name evidence="1" type="ORF">ORI27_32280</name>
</gene>
<evidence type="ECO:0000313" key="1">
    <source>
        <dbReference type="EMBL" id="MCX2941366.1"/>
    </source>
</evidence>